<evidence type="ECO:0000313" key="2">
    <source>
        <dbReference type="EMBL" id="PRQ19387.1"/>
    </source>
</evidence>
<feature type="transmembrane region" description="Helical" evidence="1">
    <location>
        <begin position="107"/>
        <end position="135"/>
    </location>
</feature>
<dbReference type="EMBL" id="PDCK01000045">
    <property type="protein sequence ID" value="PRQ19387.1"/>
    <property type="molecule type" value="Genomic_DNA"/>
</dbReference>
<organism evidence="2 3">
    <name type="scientific">Rosa chinensis</name>
    <name type="common">China rose</name>
    <dbReference type="NCBI Taxonomy" id="74649"/>
    <lineage>
        <taxon>Eukaryota</taxon>
        <taxon>Viridiplantae</taxon>
        <taxon>Streptophyta</taxon>
        <taxon>Embryophyta</taxon>
        <taxon>Tracheophyta</taxon>
        <taxon>Spermatophyta</taxon>
        <taxon>Magnoliopsida</taxon>
        <taxon>eudicotyledons</taxon>
        <taxon>Gunneridae</taxon>
        <taxon>Pentapetalae</taxon>
        <taxon>rosids</taxon>
        <taxon>fabids</taxon>
        <taxon>Rosales</taxon>
        <taxon>Rosaceae</taxon>
        <taxon>Rosoideae</taxon>
        <taxon>Rosoideae incertae sedis</taxon>
        <taxon>Rosa</taxon>
    </lineage>
</organism>
<proteinExistence type="predicted"/>
<reference evidence="2 3" key="1">
    <citation type="journal article" date="2018" name="Nat. Genet.">
        <title>The Rosa genome provides new insights in the design of modern roses.</title>
        <authorList>
            <person name="Bendahmane M."/>
        </authorList>
    </citation>
    <scope>NUCLEOTIDE SEQUENCE [LARGE SCALE GENOMIC DNA]</scope>
    <source>
        <strain evidence="3">cv. Old Blush</strain>
    </source>
</reference>
<dbReference type="STRING" id="74649.A0A2P6PBT3"/>
<keyword evidence="1" id="KW-0472">Membrane</keyword>
<evidence type="ECO:0000313" key="3">
    <source>
        <dbReference type="Proteomes" id="UP000238479"/>
    </source>
</evidence>
<keyword evidence="3" id="KW-1185">Reference proteome</keyword>
<keyword evidence="1" id="KW-1133">Transmembrane helix</keyword>
<name>A0A2P6PBT3_ROSCH</name>
<evidence type="ECO:0000256" key="1">
    <source>
        <dbReference type="SAM" id="Phobius"/>
    </source>
</evidence>
<keyword evidence="1 2" id="KW-0812">Transmembrane</keyword>
<protein>
    <submittedName>
        <fullName evidence="2">Putative transmembrane protein</fullName>
    </submittedName>
</protein>
<sequence length="138" mass="15906">MGLFHIIPGKHKERHLIAVGQPYFVSEGRIISAVCTILYPWLNQWWIHQPLLLPAEVYKVYLSPLHFFKAKEQFCYVPVVSPQEGMATTISYWQERKGLWMNGPVPFFRAIILFLFRSLPIVKVVFLVAAAAHVLEAV</sequence>
<dbReference type="AlphaFoldDB" id="A0A2P6PBT3"/>
<dbReference type="Proteomes" id="UP000238479">
    <property type="component" value="Chromosome 7"/>
</dbReference>
<accession>A0A2P6PBT3</accession>
<dbReference type="Gramene" id="PRQ19387">
    <property type="protein sequence ID" value="PRQ19387"/>
    <property type="gene ID" value="RchiOBHm_Chr7g0216671"/>
</dbReference>
<dbReference type="Pfam" id="PF14934">
    <property type="entry name" value="TMEM254"/>
    <property type="match status" value="1"/>
</dbReference>
<dbReference type="InterPro" id="IPR028110">
    <property type="entry name" value="TMEM254"/>
</dbReference>
<gene>
    <name evidence="2" type="ORF">RchiOBHm_Chr7g0216671</name>
</gene>
<comment type="caution">
    <text evidence="2">The sequence shown here is derived from an EMBL/GenBank/DDBJ whole genome shotgun (WGS) entry which is preliminary data.</text>
</comment>